<dbReference type="EMBL" id="AOIJ01000041">
    <property type="protein sequence ID" value="ELY81623.1"/>
    <property type="molecule type" value="Genomic_DNA"/>
</dbReference>
<evidence type="ECO:0000259" key="1">
    <source>
        <dbReference type="Pfam" id="PF22811"/>
    </source>
</evidence>
<dbReference type="GO" id="GO:0045892">
    <property type="term" value="P:negative regulation of DNA-templated transcription"/>
    <property type="evidence" value="ECO:0007669"/>
    <property type="project" value="InterPro"/>
</dbReference>
<dbReference type="RefSeq" id="WP_008454154.1">
    <property type="nucleotide sequence ID" value="NZ_AOIJ01000041.1"/>
</dbReference>
<accession>L9Z8Y3</accession>
<dbReference type="PANTHER" id="PTHR30455">
    <property type="entry name" value="TRANSCRIPTIONAL REPRESSOR NRDR"/>
    <property type="match status" value="1"/>
</dbReference>
<evidence type="ECO:0000313" key="2">
    <source>
        <dbReference type="EMBL" id="ELY81623.1"/>
    </source>
</evidence>
<reference evidence="2 3" key="1">
    <citation type="journal article" date="2014" name="PLoS Genet.">
        <title>Phylogenetically driven sequencing of extremely halophilic archaea reveals strategies for static and dynamic osmo-response.</title>
        <authorList>
            <person name="Becker E.A."/>
            <person name="Seitzer P.M."/>
            <person name="Tritt A."/>
            <person name="Larsen D."/>
            <person name="Krusor M."/>
            <person name="Yao A.I."/>
            <person name="Wu D."/>
            <person name="Madern D."/>
            <person name="Eisen J.A."/>
            <person name="Darling A.E."/>
            <person name="Facciotti M.T."/>
        </authorList>
    </citation>
    <scope>NUCLEOTIDE SEQUENCE [LARGE SCALE GENOMIC DNA]</scope>
    <source>
        <strain evidence="2 3">JCM 14663</strain>
    </source>
</reference>
<name>L9Z8Y3_9EURY</name>
<dbReference type="GO" id="GO:0008270">
    <property type="term" value="F:zinc ion binding"/>
    <property type="evidence" value="ECO:0007669"/>
    <property type="project" value="InterPro"/>
</dbReference>
<feature type="domain" description="Transcriptional repressor NrdR-like N-terminal" evidence="1">
    <location>
        <begin position="1"/>
        <end position="42"/>
    </location>
</feature>
<proteinExistence type="predicted"/>
<gene>
    <name evidence="2" type="primary">nrdR</name>
    <name evidence="2" type="ORF">C486_06378</name>
</gene>
<dbReference type="Pfam" id="PF22811">
    <property type="entry name" value="Zn_ribbon_NrdR"/>
    <property type="match status" value="1"/>
</dbReference>
<evidence type="ECO:0000313" key="3">
    <source>
        <dbReference type="Proteomes" id="UP000011592"/>
    </source>
</evidence>
<organism evidence="2 3">
    <name type="scientific">Natrinema gari JCM 14663</name>
    <dbReference type="NCBI Taxonomy" id="1230459"/>
    <lineage>
        <taxon>Archaea</taxon>
        <taxon>Methanobacteriati</taxon>
        <taxon>Methanobacteriota</taxon>
        <taxon>Stenosarchaea group</taxon>
        <taxon>Halobacteria</taxon>
        <taxon>Halobacteriales</taxon>
        <taxon>Natrialbaceae</taxon>
        <taxon>Natrinema</taxon>
    </lineage>
</organism>
<comment type="caution">
    <text evidence="2">The sequence shown here is derived from an EMBL/GenBank/DDBJ whole genome shotgun (WGS) entry which is preliminary data.</text>
</comment>
<dbReference type="InterPro" id="IPR003796">
    <property type="entry name" value="RNR_NrdR-like"/>
</dbReference>
<dbReference type="InterPro" id="IPR055173">
    <property type="entry name" value="NrdR-like_N"/>
</dbReference>
<protein>
    <submittedName>
        <fullName evidence="2">Transcriptional regulator NrdR</fullName>
    </submittedName>
</protein>
<dbReference type="PANTHER" id="PTHR30455:SF2">
    <property type="entry name" value="TRANSCRIPTIONAL REPRESSOR NRDR"/>
    <property type="match status" value="1"/>
</dbReference>
<sequence length="157" mass="17494">MTCPDYGNERTCIIDTGSSTDGTVIRRRRKCHRCSPRGTTFERPEWVPLQAKNRDGLIESFSRTKLRTRVERAIEKRNVSETPETYLVDDSGSLHDGDTRLGSPFPIGELVSERVRDIGTSSTSDLSQAALNSLNPTRTVANLRQSSVLKPTGSDQR</sequence>
<keyword evidence="3" id="KW-1185">Reference proteome</keyword>
<dbReference type="AlphaFoldDB" id="L9Z8Y3"/>
<dbReference type="Proteomes" id="UP000011592">
    <property type="component" value="Unassembled WGS sequence"/>
</dbReference>